<reference evidence="4" key="1">
    <citation type="submission" date="2011-02" db="EMBL/GenBank/DDBJ databases">
        <title>The genome of the leaf-cutting ant Acromyrmex echinatior suggests key adaptations to social evolution and fungus farming.</title>
        <authorList>
            <person name="Nygaard S."/>
            <person name="Zhang G."/>
        </authorList>
    </citation>
    <scope>NUCLEOTIDE SEQUENCE</scope>
</reference>
<feature type="region of interest" description="Disordered" evidence="2">
    <location>
        <begin position="107"/>
        <end position="156"/>
    </location>
</feature>
<gene>
    <name evidence="4" type="ORF">G5I_02840</name>
</gene>
<dbReference type="InterPro" id="IPR045056">
    <property type="entry name" value="Nop56/Nop58"/>
</dbReference>
<name>F4WBD2_ACREC</name>
<dbReference type="GO" id="GO:0031428">
    <property type="term" value="C:box C/D methylation guide snoRNP complex"/>
    <property type="evidence" value="ECO:0007669"/>
    <property type="project" value="InterPro"/>
</dbReference>
<dbReference type="InterPro" id="IPR012976">
    <property type="entry name" value="NOSIC"/>
</dbReference>
<sequence length="156" mass="18357">MGYATKLQLSYVSNTAVQELMRCIRSQLDGLISGMTEKERTATMMLGLAHSLSRYKLKFSHDKIDTMIIQAVCLLDELDKELNNYVMRTREWYDWHFPELGKTINQRETKESEKIPKKKKKKYSTSSVKQIKEEMKEEEPQTEIESITIRTKKKET</sequence>
<dbReference type="PANTHER" id="PTHR10894:SF1">
    <property type="entry name" value="NUCLEOLAR PROTEIN 58"/>
    <property type="match status" value="1"/>
</dbReference>
<organism evidence="5">
    <name type="scientific">Acromyrmex echinatior</name>
    <name type="common">Panamanian leafcutter ant</name>
    <name type="synonym">Acromyrmex octospinosus echinatior</name>
    <dbReference type="NCBI Taxonomy" id="103372"/>
    <lineage>
        <taxon>Eukaryota</taxon>
        <taxon>Metazoa</taxon>
        <taxon>Ecdysozoa</taxon>
        <taxon>Arthropoda</taxon>
        <taxon>Hexapoda</taxon>
        <taxon>Insecta</taxon>
        <taxon>Pterygota</taxon>
        <taxon>Neoptera</taxon>
        <taxon>Endopterygota</taxon>
        <taxon>Hymenoptera</taxon>
        <taxon>Apocrita</taxon>
        <taxon>Aculeata</taxon>
        <taxon>Formicoidea</taxon>
        <taxon>Formicidae</taxon>
        <taxon>Myrmicinae</taxon>
        <taxon>Acromyrmex</taxon>
    </lineage>
</organism>
<dbReference type="Proteomes" id="UP000007755">
    <property type="component" value="Unassembled WGS sequence"/>
</dbReference>
<protein>
    <submittedName>
        <fullName evidence="4">Nucleolar protein 58</fullName>
    </submittedName>
</protein>
<proteinExistence type="inferred from homology"/>
<feature type="domain" description="NOSIC" evidence="3">
    <location>
        <begin position="67"/>
        <end position="117"/>
    </location>
</feature>
<dbReference type="AlphaFoldDB" id="F4WBD2"/>
<evidence type="ECO:0000256" key="2">
    <source>
        <dbReference type="SAM" id="MobiDB-lite"/>
    </source>
</evidence>
<dbReference type="OrthoDB" id="6780543at2759"/>
<dbReference type="PANTHER" id="PTHR10894">
    <property type="entry name" value="NUCLEOLAR PROTEIN 5 NUCLEOLAR PROTEIN NOP5 NOP58"/>
    <property type="match status" value="1"/>
</dbReference>
<dbReference type="eggNOG" id="KOG2572">
    <property type="taxonomic scope" value="Eukaryota"/>
</dbReference>
<dbReference type="InterPro" id="IPR002687">
    <property type="entry name" value="Nop_dom"/>
</dbReference>
<dbReference type="Gene3D" id="1.10.287.4070">
    <property type="match status" value="1"/>
</dbReference>
<dbReference type="SUPFAM" id="SSF89124">
    <property type="entry name" value="Nop domain"/>
    <property type="match status" value="1"/>
</dbReference>
<accession>F4WBD2</accession>
<dbReference type="GO" id="GO:0030515">
    <property type="term" value="F:snoRNA binding"/>
    <property type="evidence" value="ECO:0007669"/>
    <property type="project" value="InterPro"/>
</dbReference>
<dbReference type="SMART" id="SM00931">
    <property type="entry name" value="NOSIC"/>
    <property type="match status" value="1"/>
</dbReference>
<dbReference type="GO" id="GO:0032040">
    <property type="term" value="C:small-subunit processome"/>
    <property type="evidence" value="ECO:0007669"/>
    <property type="project" value="InterPro"/>
</dbReference>
<evidence type="ECO:0000313" key="4">
    <source>
        <dbReference type="EMBL" id="EGI68488.1"/>
    </source>
</evidence>
<evidence type="ECO:0000313" key="5">
    <source>
        <dbReference type="Proteomes" id="UP000007755"/>
    </source>
</evidence>
<dbReference type="Pfam" id="PF01798">
    <property type="entry name" value="Nop"/>
    <property type="match status" value="1"/>
</dbReference>
<dbReference type="InterPro" id="IPR036070">
    <property type="entry name" value="Nop_dom_sf"/>
</dbReference>
<dbReference type="EMBL" id="GL888062">
    <property type="protein sequence ID" value="EGI68488.1"/>
    <property type="molecule type" value="Genomic_DNA"/>
</dbReference>
<evidence type="ECO:0000259" key="3">
    <source>
        <dbReference type="SMART" id="SM00931"/>
    </source>
</evidence>
<evidence type="ECO:0000256" key="1">
    <source>
        <dbReference type="ARBA" id="ARBA00009211"/>
    </source>
</evidence>
<comment type="similarity">
    <text evidence="1">Belongs to the NOP5/NOP56 family.</text>
</comment>
<keyword evidence="5" id="KW-1185">Reference proteome</keyword>
<dbReference type="InParanoid" id="F4WBD2"/>
<dbReference type="STRING" id="103372.F4WBD2"/>
<feature type="compositionally biased region" description="Basic and acidic residues" evidence="2">
    <location>
        <begin position="130"/>
        <end position="139"/>
    </location>
</feature>